<dbReference type="Gene3D" id="3.30.70.1060">
    <property type="entry name" value="Dimeric alpha+beta barrel"/>
    <property type="match status" value="1"/>
</dbReference>
<proteinExistence type="inferred from homology"/>
<comment type="caution">
    <text evidence="3">The sequence shown here is derived from an EMBL/GenBank/DDBJ whole genome shotgun (WGS) entry which is preliminary data.</text>
</comment>
<dbReference type="OrthoDB" id="9807535at2"/>
<evidence type="ECO:0000313" key="4">
    <source>
        <dbReference type="Proteomes" id="UP000053675"/>
    </source>
</evidence>
<reference evidence="3 4" key="1">
    <citation type="submission" date="2014-05" db="EMBL/GenBank/DDBJ databases">
        <title>Draft Genome Sequence of Nitratireductor basaltis Strain UMTGB225, A Marine Bacterium Isolated from Green Barrel Tunicate.</title>
        <authorList>
            <person name="Gan H.Y."/>
        </authorList>
    </citation>
    <scope>NUCLEOTIDE SEQUENCE [LARGE SCALE GENOMIC DNA]</scope>
    <source>
        <strain evidence="3 4">UMTGB225</strain>
    </source>
</reference>
<evidence type="ECO:0000259" key="2">
    <source>
        <dbReference type="Pfam" id="PF03795"/>
    </source>
</evidence>
<gene>
    <name evidence="3" type="ORF">EL18_00595</name>
</gene>
<name>A0A084U9E3_9HYPH</name>
<dbReference type="PANTHER" id="PTHR35174">
    <property type="entry name" value="BLL7171 PROTEIN-RELATED"/>
    <property type="match status" value="1"/>
</dbReference>
<accession>A0A084U9E3</accession>
<keyword evidence="4" id="KW-1185">Reference proteome</keyword>
<dbReference type="PATRIC" id="fig|472175.3.peg.616"/>
<organism evidence="3 4">
    <name type="scientific">Nitratireductor basaltis</name>
    <dbReference type="NCBI Taxonomy" id="472175"/>
    <lineage>
        <taxon>Bacteria</taxon>
        <taxon>Pseudomonadati</taxon>
        <taxon>Pseudomonadota</taxon>
        <taxon>Alphaproteobacteria</taxon>
        <taxon>Hyphomicrobiales</taxon>
        <taxon>Phyllobacteriaceae</taxon>
        <taxon>Nitratireductor</taxon>
    </lineage>
</organism>
<feature type="domain" description="YCII-related" evidence="2">
    <location>
        <begin position="1"/>
        <end position="115"/>
    </location>
</feature>
<sequence length="127" mass="13950">MLYAVLCYHDEAEVESWSAEQDQAVVAKRGAVAKDRLRPEQMGPVLRLVPTTGATTIRSSASGELVLDGPFAETKEQLLGLYVVECDALEEAIELAREMKRGEGGAFEVRPLRVFRQGMLPSDKEIG</sequence>
<dbReference type="InterPro" id="IPR011008">
    <property type="entry name" value="Dimeric_a/b-barrel"/>
</dbReference>
<dbReference type="STRING" id="472175.EL18_00595"/>
<dbReference type="Proteomes" id="UP000053675">
    <property type="component" value="Unassembled WGS sequence"/>
</dbReference>
<dbReference type="eggNOG" id="COG3795">
    <property type="taxonomic scope" value="Bacteria"/>
</dbReference>
<dbReference type="RefSeq" id="WP_036479626.1">
    <property type="nucleotide sequence ID" value="NZ_JMQM01000001.1"/>
</dbReference>
<dbReference type="SUPFAM" id="SSF54909">
    <property type="entry name" value="Dimeric alpha+beta barrel"/>
    <property type="match status" value="1"/>
</dbReference>
<evidence type="ECO:0000256" key="1">
    <source>
        <dbReference type="ARBA" id="ARBA00007689"/>
    </source>
</evidence>
<dbReference type="PANTHER" id="PTHR35174:SF3">
    <property type="entry name" value="BLL7171 PROTEIN"/>
    <property type="match status" value="1"/>
</dbReference>
<dbReference type="Pfam" id="PF03795">
    <property type="entry name" value="YCII"/>
    <property type="match status" value="1"/>
</dbReference>
<dbReference type="EMBL" id="JMQM01000001">
    <property type="protein sequence ID" value="KFB09579.1"/>
    <property type="molecule type" value="Genomic_DNA"/>
</dbReference>
<dbReference type="InterPro" id="IPR005545">
    <property type="entry name" value="YCII"/>
</dbReference>
<dbReference type="AlphaFoldDB" id="A0A084U9E3"/>
<protein>
    <submittedName>
        <fullName evidence="3">DGPFAETKE domain containing protein</fullName>
    </submittedName>
</protein>
<evidence type="ECO:0000313" key="3">
    <source>
        <dbReference type="EMBL" id="KFB09579.1"/>
    </source>
</evidence>
<comment type="similarity">
    <text evidence="1">Belongs to the YciI family.</text>
</comment>